<protein>
    <submittedName>
        <fullName evidence="1">Uncharacterized protein</fullName>
    </submittedName>
</protein>
<dbReference type="RefSeq" id="WP_163519119.1">
    <property type="nucleotide sequence ID" value="NZ_JTCM02000067.1"/>
</dbReference>
<keyword evidence="2" id="KW-1185">Reference proteome</keyword>
<accession>A0A846HFH8</accession>
<comment type="caution">
    <text evidence="1">The sequence shown here is derived from an EMBL/GenBank/DDBJ whole genome shotgun (WGS) entry which is preliminary data.</text>
</comment>
<sequence>MAAQERIVNFAPDKFRVVQVSGHRLQIHLGQGIKLFFTSLVDTKFKEKIEINRQFKI</sequence>
<gene>
    <name evidence="1" type="ORF">PI95_023205</name>
</gene>
<dbReference type="Proteomes" id="UP000031549">
    <property type="component" value="Unassembled WGS sequence"/>
</dbReference>
<evidence type="ECO:0000313" key="2">
    <source>
        <dbReference type="Proteomes" id="UP000031549"/>
    </source>
</evidence>
<dbReference type="EMBL" id="JTCM02000067">
    <property type="protein sequence ID" value="NEU75384.1"/>
    <property type="molecule type" value="Genomic_DNA"/>
</dbReference>
<name>A0A846HFH8_9CYAN</name>
<reference evidence="1 2" key="1">
    <citation type="journal article" date="2015" name="Genome Announc.">
        <title>Draft Genome Sequence of Cyanobacterium Hassallia byssoidea Strain VB512170, Isolated from Monuments in India.</title>
        <authorList>
            <person name="Singh D."/>
            <person name="Chandrababunaidu M.M."/>
            <person name="Panda A."/>
            <person name="Sen D."/>
            <person name="Bhattacharyya S."/>
            <person name="Adhikary S.P."/>
            <person name="Tripathy S."/>
        </authorList>
    </citation>
    <scope>NUCLEOTIDE SEQUENCE [LARGE SCALE GENOMIC DNA]</scope>
    <source>
        <strain evidence="1 2">VB512170</strain>
    </source>
</reference>
<evidence type="ECO:0000313" key="1">
    <source>
        <dbReference type="EMBL" id="NEU75384.1"/>
    </source>
</evidence>
<dbReference type="AlphaFoldDB" id="A0A846HFH8"/>
<proteinExistence type="predicted"/>
<organism evidence="1 2">
    <name type="scientific">Hassallia byssoidea VB512170</name>
    <dbReference type="NCBI Taxonomy" id="1304833"/>
    <lineage>
        <taxon>Bacteria</taxon>
        <taxon>Bacillati</taxon>
        <taxon>Cyanobacteriota</taxon>
        <taxon>Cyanophyceae</taxon>
        <taxon>Nostocales</taxon>
        <taxon>Tolypothrichaceae</taxon>
        <taxon>Hassallia</taxon>
    </lineage>
</organism>